<feature type="binding site" evidence="7">
    <location>
        <position position="105"/>
    </location>
    <ligand>
        <name>Zn(2+)</name>
        <dbReference type="ChEBI" id="CHEBI:29105"/>
    </ligand>
</feature>
<keyword evidence="5" id="KW-0238">DNA-binding</keyword>
<keyword evidence="7" id="KW-0479">Metal-binding</keyword>
<dbReference type="InterPro" id="IPR036388">
    <property type="entry name" value="WH-like_DNA-bd_sf"/>
</dbReference>
<keyword evidence="3 7" id="KW-0862">Zinc</keyword>
<dbReference type="Gene3D" id="1.10.10.10">
    <property type="entry name" value="Winged helix-like DNA-binding domain superfamily/Winged helix DNA-binding domain"/>
    <property type="match status" value="1"/>
</dbReference>
<evidence type="ECO:0000256" key="7">
    <source>
        <dbReference type="PIRSR" id="PIRSR602481-1"/>
    </source>
</evidence>
<evidence type="ECO:0000256" key="4">
    <source>
        <dbReference type="ARBA" id="ARBA00023015"/>
    </source>
</evidence>
<evidence type="ECO:0000313" key="9">
    <source>
        <dbReference type="Proteomes" id="UP000320948"/>
    </source>
</evidence>
<accession>A0A6N4RD93</accession>
<dbReference type="Gene3D" id="3.30.1490.190">
    <property type="match status" value="1"/>
</dbReference>
<dbReference type="EMBL" id="VAFM01000001">
    <property type="protein sequence ID" value="TKW61269.1"/>
    <property type="molecule type" value="Genomic_DNA"/>
</dbReference>
<dbReference type="InterPro" id="IPR036390">
    <property type="entry name" value="WH_DNA-bd_sf"/>
</dbReference>
<gene>
    <name evidence="8" type="ORF">DI628_01170</name>
</gene>
<dbReference type="GO" id="GO:0008270">
    <property type="term" value="F:zinc ion binding"/>
    <property type="evidence" value="ECO:0007669"/>
    <property type="project" value="TreeGrafter"/>
</dbReference>
<keyword evidence="2" id="KW-0678">Repressor</keyword>
<evidence type="ECO:0000256" key="6">
    <source>
        <dbReference type="ARBA" id="ARBA00023163"/>
    </source>
</evidence>
<dbReference type="PANTHER" id="PTHR33202:SF6">
    <property type="entry name" value="ZINC UPTAKE REGULATION PROTEIN"/>
    <property type="match status" value="1"/>
</dbReference>
<keyword evidence="4" id="KW-0805">Transcription regulation</keyword>
<reference evidence="8 9" key="1">
    <citation type="journal article" date="2017" name="Nat. Commun.">
        <title>In situ click chemistry generation of cyclooxygenase-2 inhibitors.</title>
        <authorList>
            <person name="Bhardwaj A."/>
            <person name="Kaur J."/>
            <person name="Wuest M."/>
            <person name="Wuest F."/>
        </authorList>
    </citation>
    <scope>NUCLEOTIDE SEQUENCE [LARGE SCALE GENOMIC DNA]</scope>
    <source>
        <strain evidence="8">S2_018_000_R2_106</strain>
    </source>
</reference>
<dbReference type="SUPFAM" id="SSF46785">
    <property type="entry name" value="Winged helix' DNA-binding domain"/>
    <property type="match status" value="1"/>
</dbReference>
<keyword evidence="6" id="KW-0804">Transcription</keyword>
<organism evidence="8 9">
    <name type="scientific">Blastochloris viridis</name>
    <name type="common">Rhodopseudomonas viridis</name>
    <dbReference type="NCBI Taxonomy" id="1079"/>
    <lineage>
        <taxon>Bacteria</taxon>
        <taxon>Pseudomonadati</taxon>
        <taxon>Pseudomonadota</taxon>
        <taxon>Alphaproteobacteria</taxon>
        <taxon>Hyphomicrobiales</taxon>
        <taxon>Blastochloridaceae</taxon>
        <taxon>Blastochloris</taxon>
    </lineage>
</organism>
<dbReference type="InterPro" id="IPR002481">
    <property type="entry name" value="FUR"/>
</dbReference>
<comment type="similarity">
    <text evidence="1">Belongs to the Fur family.</text>
</comment>
<feature type="binding site" evidence="7">
    <location>
        <position position="108"/>
    </location>
    <ligand>
        <name>Zn(2+)</name>
        <dbReference type="ChEBI" id="CHEBI:29105"/>
    </ligand>
</feature>
<feature type="binding site" evidence="7">
    <location>
        <position position="143"/>
    </location>
    <ligand>
        <name>Zn(2+)</name>
        <dbReference type="ChEBI" id="CHEBI:29105"/>
    </ligand>
</feature>
<dbReference type="GO" id="GO:0003700">
    <property type="term" value="F:DNA-binding transcription factor activity"/>
    <property type="evidence" value="ECO:0007669"/>
    <property type="project" value="InterPro"/>
</dbReference>
<feature type="binding site" evidence="7">
    <location>
        <position position="146"/>
    </location>
    <ligand>
        <name>Zn(2+)</name>
        <dbReference type="ChEBI" id="CHEBI:29105"/>
    </ligand>
</feature>
<dbReference type="Proteomes" id="UP000320948">
    <property type="component" value="Unassembled WGS sequence"/>
</dbReference>
<dbReference type="InterPro" id="IPR043135">
    <property type="entry name" value="Fur_C"/>
</dbReference>
<dbReference type="GO" id="GO:0000976">
    <property type="term" value="F:transcription cis-regulatory region binding"/>
    <property type="evidence" value="ECO:0007669"/>
    <property type="project" value="TreeGrafter"/>
</dbReference>
<evidence type="ECO:0000256" key="3">
    <source>
        <dbReference type="ARBA" id="ARBA00022833"/>
    </source>
</evidence>
<evidence type="ECO:0000313" key="8">
    <source>
        <dbReference type="EMBL" id="TKW61269.1"/>
    </source>
</evidence>
<name>A0A6N4RD93_BLAVI</name>
<dbReference type="GO" id="GO:0045892">
    <property type="term" value="P:negative regulation of DNA-templated transcription"/>
    <property type="evidence" value="ECO:0007669"/>
    <property type="project" value="TreeGrafter"/>
</dbReference>
<protein>
    <submittedName>
        <fullName evidence="8">Transcriptional repressor</fullName>
    </submittedName>
</protein>
<dbReference type="GO" id="GO:0005829">
    <property type="term" value="C:cytosol"/>
    <property type="evidence" value="ECO:0007669"/>
    <property type="project" value="TreeGrafter"/>
</dbReference>
<evidence type="ECO:0000256" key="1">
    <source>
        <dbReference type="ARBA" id="ARBA00007957"/>
    </source>
</evidence>
<comment type="cofactor">
    <cofactor evidence="7">
        <name>Zn(2+)</name>
        <dbReference type="ChEBI" id="CHEBI:29105"/>
    </cofactor>
    <text evidence="7">Binds 1 zinc ion per subunit.</text>
</comment>
<evidence type="ECO:0000256" key="5">
    <source>
        <dbReference type="ARBA" id="ARBA00023125"/>
    </source>
</evidence>
<sequence length="150" mass="16732">MTDCGCHHHTTCKTTAMQKAEAYCAAHNLRLTDTRREVLGIIWQSHKALTANDIMAALGNSQPPITYRALQFLQENGLIHHIASINAYIGCPHIGETHTGQMIICKHCRTVTEINTPLPQLQKDASRNGFHVEDTHIEILGTCKHCQQRA</sequence>
<evidence type="ECO:0000256" key="2">
    <source>
        <dbReference type="ARBA" id="ARBA00022491"/>
    </source>
</evidence>
<dbReference type="AlphaFoldDB" id="A0A6N4RD93"/>
<dbReference type="GO" id="GO:1900376">
    <property type="term" value="P:regulation of secondary metabolite biosynthetic process"/>
    <property type="evidence" value="ECO:0007669"/>
    <property type="project" value="TreeGrafter"/>
</dbReference>
<dbReference type="PANTHER" id="PTHR33202">
    <property type="entry name" value="ZINC UPTAKE REGULATION PROTEIN"/>
    <property type="match status" value="1"/>
</dbReference>
<proteinExistence type="inferred from homology"/>
<comment type="caution">
    <text evidence="8">The sequence shown here is derived from an EMBL/GenBank/DDBJ whole genome shotgun (WGS) entry which is preliminary data.</text>
</comment>
<dbReference type="Pfam" id="PF01475">
    <property type="entry name" value="FUR"/>
    <property type="match status" value="1"/>
</dbReference>